<feature type="compositionally biased region" description="Polar residues" evidence="1">
    <location>
        <begin position="80"/>
        <end position="92"/>
    </location>
</feature>
<feature type="region of interest" description="Disordered" evidence="1">
    <location>
        <begin position="1"/>
        <end position="40"/>
    </location>
</feature>
<feature type="region of interest" description="Disordered" evidence="1">
    <location>
        <begin position="69"/>
        <end position="116"/>
    </location>
</feature>
<sequence>MGEVDTPATNTLEPTKEANTIREVEDSDYNFEDTPTRDSVKNWLWGPTPDLKLPDFKLDENSFGSPFLKYKFNDTPRSKPPQSNRSSMNPPKSEQLLGEALFPKSLDPFEIERMEQ</sequence>
<dbReference type="VEuPathDB" id="FungiDB:CXQ85_003156"/>
<evidence type="ECO:0000313" key="3">
    <source>
        <dbReference type="Proteomes" id="UP000244309"/>
    </source>
</evidence>
<proteinExistence type="predicted"/>
<dbReference type="OrthoDB" id="5563016at2759"/>
<reference evidence="2 3" key="1">
    <citation type="submission" date="2017-12" db="EMBL/GenBank/DDBJ databases">
        <title>Genome Sequence of a Multidrug-Resistant Candida haemulonii Isolate from a Patient with Chronic Leg Ulcers in Israel.</title>
        <authorList>
            <person name="Chow N.A."/>
            <person name="Gade L."/>
            <person name="Batra D."/>
            <person name="Rowe L.A."/>
            <person name="Ben-Ami R."/>
            <person name="Loparev V.N."/>
            <person name="Litvintseva A.P."/>
        </authorList>
    </citation>
    <scope>NUCLEOTIDE SEQUENCE [LARGE SCALE GENOMIC DNA]</scope>
    <source>
        <strain evidence="2 3">B11899</strain>
    </source>
</reference>
<gene>
    <name evidence="2" type="ORF">CXQ85_003156</name>
</gene>
<organism evidence="2 3">
    <name type="scientific">Candidozyma haemuli</name>
    <dbReference type="NCBI Taxonomy" id="45357"/>
    <lineage>
        <taxon>Eukaryota</taxon>
        <taxon>Fungi</taxon>
        <taxon>Dikarya</taxon>
        <taxon>Ascomycota</taxon>
        <taxon>Saccharomycotina</taxon>
        <taxon>Pichiomycetes</taxon>
        <taxon>Metschnikowiaceae</taxon>
        <taxon>Candidozyma</taxon>
    </lineage>
</organism>
<name>A0A2V1B0I6_9ASCO</name>
<accession>A0A2V1B0I6</accession>
<keyword evidence="3" id="KW-1185">Reference proteome</keyword>
<dbReference type="STRING" id="45357.A0A2V1B0I6"/>
<feature type="compositionally biased region" description="Basic and acidic residues" evidence="1">
    <location>
        <begin position="14"/>
        <end position="24"/>
    </location>
</feature>
<comment type="caution">
    <text evidence="2">The sequence shown here is derived from an EMBL/GenBank/DDBJ whole genome shotgun (WGS) entry which is preliminary data.</text>
</comment>
<dbReference type="Proteomes" id="UP000244309">
    <property type="component" value="Unassembled WGS sequence"/>
</dbReference>
<dbReference type="RefSeq" id="XP_025344359.1">
    <property type="nucleotide sequence ID" value="XM_025486809.1"/>
</dbReference>
<dbReference type="EMBL" id="PKFO01000010">
    <property type="protein sequence ID" value="PVH23419.1"/>
    <property type="molecule type" value="Genomic_DNA"/>
</dbReference>
<protein>
    <submittedName>
        <fullName evidence="2">Uncharacterized protein</fullName>
    </submittedName>
</protein>
<evidence type="ECO:0000313" key="2">
    <source>
        <dbReference type="EMBL" id="PVH23419.1"/>
    </source>
</evidence>
<dbReference type="GeneID" id="37008487"/>
<dbReference type="AlphaFoldDB" id="A0A2V1B0I6"/>
<evidence type="ECO:0000256" key="1">
    <source>
        <dbReference type="SAM" id="MobiDB-lite"/>
    </source>
</evidence>